<keyword evidence="5" id="KW-0969">Cilium</keyword>
<dbReference type="STRING" id="930128.SAMN05192532_102529"/>
<dbReference type="InterPro" id="IPR042187">
    <property type="entry name" value="Flagellin_C_sub2"/>
</dbReference>
<evidence type="ECO:0000256" key="2">
    <source>
        <dbReference type="ARBA" id="ARBA00005709"/>
    </source>
</evidence>
<dbReference type="SUPFAM" id="SSF64518">
    <property type="entry name" value="Phase 1 flagellin"/>
    <property type="match status" value="1"/>
</dbReference>
<comment type="subcellular location">
    <subcellularLocation>
        <location evidence="1">Bacterial flagellum</location>
    </subcellularLocation>
</comment>
<dbReference type="PANTHER" id="PTHR42792:SF2">
    <property type="entry name" value="FLAGELLIN"/>
    <property type="match status" value="1"/>
</dbReference>
<sequence>MTVHLKIKIDHDTRTIEFFDARIKNVEIEDLSVIEAEDRNTALAAIDKAIERVSSERAKFGAYQNALEHIHNNLTNTRMNVTASESQIRDADMAQMMTEFTKQNILNQSGTAMLAQANQLPQGILQLLE</sequence>
<feature type="domain" description="Flagellin C-terminal" evidence="4">
    <location>
        <begin position="43"/>
        <end position="128"/>
    </location>
</feature>
<dbReference type="AlphaFoldDB" id="A0A1I2BVE4"/>
<evidence type="ECO:0000313" key="5">
    <source>
        <dbReference type="EMBL" id="SFE60069.1"/>
    </source>
</evidence>
<organism evidence="5 6">
    <name type="scientific">Alteribacillus iranensis</name>
    <dbReference type="NCBI Taxonomy" id="930128"/>
    <lineage>
        <taxon>Bacteria</taxon>
        <taxon>Bacillati</taxon>
        <taxon>Bacillota</taxon>
        <taxon>Bacilli</taxon>
        <taxon>Bacillales</taxon>
        <taxon>Bacillaceae</taxon>
        <taxon>Alteribacillus</taxon>
    </lineage>
</organism>
<proteinExistence type="inferred from homology"/>
<dbReference type="Gene3D" id="6.10.10.10">
    <property type="entry name" value="Flagellar export chaperone, C-terminal domain"/>
    <property type="match status" value="1"/>
</dbReference>
<gene>
    <name evidence="5" type="ORF">SAMN05192532_102529</name>
</gene>
<dbReference type="InterPro" id="IPR046358">
    <property type="entry name" value="Flagellin_C"/>
</dbReference>
<evidence type="ECO:0000259" key="4">
    <source>
        <dbReference type="Pfam" id="PF00700"/>
    </source>
</evidence>
<keyword evidence="5" id="KW-0282">Flagellum</keyword>
<dbReference type="InterPro" id="IPR001492">
    <property type="entry name" value="Flagellin"/>
</dbReference>
<accession>A0A1I2BVE4</accession>
<evidence type="ECO:0000256" key="1">
    <source>
        <dbReference type="ARBA" id="ARBA00004365"/>
    </source>
</evidence>
<protein>
    <submittedName>
        <fullName evidence="5">Flagellin</fullName>
    </submittedName>
</protein>
<dbReference type="Gene3D" id="2.170.280.10">
    <property type="entry name" value="f41 fragment of flagellin, middle domain"/>
    <property type="match status" value="1"/>
</dbReference>
<comment type="similarity">
    <text evidence="2">Belongs to the bacterial flagellin family.</text>
</comment>
<dbReference type="PANTHER" id="PTHR42792">
    <property type="entry name" value="FLAGELLIN"/>
    <property type="match status" value="1"/>
</dbReference>
<evidence type="ECO:0000313" key="6">
    <source>
        <dbReference type="Proteomes" id="UP000199516"/>
    </source>
</evidence>
<dbReference type="Gene3D" id="1.20.1330.10">
    <property type="entry name" value="f41 fragment of flagellin, N-terminal domain"/>
    <property type="match status" value="1"/>
</dbReference>
<dbReference type="Proteomes" id="UP000199516">
    <property type="component" value="Unassembled WGS sequence"/>
</dbReference>
<dbReference type="GO" id="GO:0009288">
    <property type="term" value="C:bacterial-type flagellum"/>
    <property type="evidence" value="ECO:0007669"/>
    <property type="project" value="UniProtKB-SubCell"/>
</dbReference>
<keyword evidence="6" id="KW-1185">Reference proteome</keyword>
<keyword evidence="3" id="KW-0975">Bacterial flagellum</keyword>
<dbReference type="EMBL" id="FONT01000002">
    <property type="protein sequence ID" value="SFE60069.1"/>
    <property type="molecule type" value="Genomic_DNA"/>
</dbReference>
<dbReference type="GO" id="GO:0005198">
    <property type="term" value="F:structural molecule activity"/>
    <property type="evidence" value="ECO:0007669"/>
    <property type="project" value="InterPro"/>
</dbReference>
<reference evidence="5 6" key="1">
    <citation type="submission" date="2016-10" db="EMBL/GenBank/DDBJ databases">
        <authorList>
            <person name="de Groot N.N."/>
        </authorList>
    </citation>
    <scope>NUCLEOTIDE SEQUENCE [LARGE SCALE GENOMIC DNA]</scope>
    <source>
        <strain evidence="5 6">DSM 23995</strain>
    </source>
</reference>
<evidence type="ECO:0000256" key="3">
    <source>
        <dbReference type="ARBA" id="ARBA00023143"/>
    </source>
</evidence>
<keyword evidence="5" id="KW-0966">Cell projection</keyword>
<name>A0A1I2BVE4_9BACI</name>
<dbReference type="Pfam" id="PF00700">
    <property type="entry name" value="Flagellin_C"/>
    <property type="match status" value="1"/>
</dbReference>